<reference evidence="2" key="1">
    <citation type="journal article" date="2015" name="Nature">
        <title>Complex archaea that bridge the gap between prokaryotes and eukaryotes.</title>
        <authorList>
            <person name="Spang A."/>
            <person name="Saw J.H."/>
            <person name="Jorgensen S.L."/>
            <person name="Zaremba-Niedzwiedzka K."/>
            <person name="Martijn J."/>
            <person name="Lind A.E."/>
            <person name="van Eijk R."/>
            <person name="Schleper C."/>
            <person name="Guy L."/>
            <person name="Ettema T.J."/>
        </authorList>
    </citation>
    <scope>NUCLEOTIDE SEQUENCE</scope>
</reference>
<dbReference type="Gene3D" id="1.10.3090.10">
    <property type="entry name" value="cca-adding enzyme, domain 2"/>
    <property type="match status" value="1"/>
</dbReference>
<feature type="domain" description="HD" evidence="1">
    <location>
        <begin position="52"/>
        <end position="141"/>
    </location>
</feature>
<name>A0A0F9V4R6_9ZZZZ</name>
<dbReference type="InterPro" id="IPR006674">
    <property type="entry name" value="HD_domain"/>
</dbReference>
<sequence length="211" mass="23768">MTKSSSLKTILLRMRNDWPSMCWICPSINFPELEATKYVNQKNGQSVWEHTMAVIDLLHDDKDIALLAGLFHDLGKCDIQPVDDPSLPRFPGHPIASANIAEDTLSSWGASDYIIDRVSRIVSTHMYDISNAAREKTIRKFVADVGQDNIGNWFAVRIADSASYSGSKQYYNRYIEPFYSAVLSYLRKQPGTEQPKFTCPFQGMHIKGGDA</sequence>
<dbReference type="Pfam" id="PF01966">
    <property type="entry name" value="HD"/>
    <property type="match status" value="1"/>
</dbReference>
<accession>A0A0F9V4R6</accession>
<protein>
    <recommendedName>
        <fullName evidence="1">HD domain-containing protein</fullName>
    </recommendedName>
</protein>
<evidence type="ECO:0000313" key="2">
    <source>
        <dbReference type="EMBL" id="KKN98979.1"/>
    </source>
</evidence>
<dbReference type="CDD" id="cd00077">
    <property type="entry name" value="HDc"/>
    <property type="match status" value="1"/>
</dbReference>
<evidence type="ECO:0000259" key="1">
    <source>
        <dbReference type="Pfam" id="PF01966"/>
    </source>
</evidence>
<dbReference type="SUPFAM" id="SSF109604">
    <property type="entry name" value="HD-domain/PDEase-like"/>
    <property type="match status" value="1"/>
</dbReference>
<dbReference type="InterPro" id="IPR003607">
    <property type="entry name" value="HD/PDEase_dom"/>
</dbReference>
<proteinExistence type="predicted"/>
<dbReference type="AlphaFoldDB" id="A0A0F9V4R6"/>
<gene>
    <name evidence="2" type="ORF">LCGC14_0142240</name>
</gene>
<dbReference type="EMBL" id="LAZR01000049">
    <property type="protein sequence ID" value="KKN98979.1"/>
    <property type="molecule type" value="Genomic_DNA"/>
</dbReference>
<comment type="caution">
    <text evidence="2">The sequence shown here is derived from an EMBL/GenBank/DDBJ whole genome shotgun (WGS) entry which is preliminary data.</text>
</comment>
<organism evidence="2">
    <name type="scientific">marine sediment metagenome</name>
    <dbReference type="NCBI Taxonomy" id="412755"/>
    <lineage>
        <taxon>unclassified sequences</taxon>
        <taxon>metagenomes</taxon>
        <taxon>ecological metagenomes</taxon>
    </lineage>
</organism>